<protein>
    <recommendedName>
        <fullName evidence="3">TIGR04140 family protein</fullName>
    </recommendedName>
</protein>
<dbReference type="Proteomes" id="UP000009139">
    <property type="component" value="Chromosome"/>
</dbReference>
<gene>
    <name evidence="1" type="ordered locus">PAB0328.2n</name>
</gene>
<organism evidence="1 2">
    <name type="scientific">Pyrococcus abyssi (strain GE5 / Orsay)</name>
    <dbReference type="NCBI Taxonomy" id="272844"/>
    <lineage>
        <taxon>Archaea</taxon>
        <taxon>Methanobacteriati</taxon>
        <taxon>Methanobacteriota</taxon>
        <taxon>Thermococci</taxon>
        <taxon>Thermococcales</taxon>
        <taxon>Thermococcaceae</taxon>
        <taxon>Pyrococcus</taxon>
    </lineage>
</organism>
<name>G8ZGJ9_PYRAB</name>
<evidence type="ECO:0000313" key="1">
    <source>
        <dbReference type="EMBL" id="CCE69878.1"/>
    </source>
</evidence>
<accession>G8ZGJ9</accession>
<dbReference type="NCBIfam" id="TIGR04140">
    <property type="entry name" value="chp_AF_0576"/>
    <property type="match status" value="1"/>
</dbReference>
<dbReference type="EMBL" id="HE613800">
    <property type="protein sequence ID" value="CCE69878.1"/>
    <property type="molecule type" value="Genomic_DNA"/>
</dbReference>
<comment type="miscellaneous">
    <text evidence="1">The sequence shown here is derived from an EMBL/GenBank/DDBJ third party annotation (TPA) entry.</text>
</comment>
<sequence>MIIETAVPPEEIERIANGLNLEIKVLEKSKRRIPLWKIEIKGSKEDLEVFLERLKRARAGA</sequence>
<evidence type="ECO:0008006" key="3">
    <source>
        <dbReference type="Google" id="ProtNLM"/>
    </source>
</evidence>
<proteinExistence type="predicted"/>
<dbReference type="AlphaFoldDB" id="G8ZGJ9"/>
<evidence type="ECO:0000313" key="2">
    <source>
        <dbReference type="Proteomes" id="UP000009139"/>
    </source>
</evidence>
<reference evidence="1 2" key="1">
    <citation type="journal article" date="2012" name="Curr. Microbiol.">
        <title>Re-annotation of two hyperthermophilic archaea Pyrococcus abyssi GE5 and Pyrococcus furiosus DSM 3638.</title>
        <authorList>
            <person name="Gao J."/>
            <person name="Wang J."/>
        </authorList>
    </citation>
    <scope>GENOME REANNOTATION</scope>
    <source>
        <strain evidence="2">GE5 / Orsay</strain>
    </source>
</reference>
<dbReference type="InterPro" id="IPR026486">
    <property type="entry name" value="CHP_AF_0576"/>
</dbReference>
<dbReference type="OrthoDB" id="102522at2157"/>
<dbReference type="RefSeq" id="WP_048146563.1">
    <property type="nucleotide sequence ID" value="NC_000868.1"/>
</dbReference>